<evidence type="ECO:0000256" key="8">
    <source>
        <dbReference type="ARBA" id="ARBA00022645"/>
    </source>
</evidence>
<dbReference type="AlphaFoldDB" id="A0A844M053"/>
<keyword evidence="15 26" id="KW-0472">Membrane</keyword>
<evidence type="ECO:0000256" key="18">
    <source>
        <dbReference type="ARBA" id="ARBA00023316"/>
    </source>
</evidence>
<comment type="similarity">
    <text evidence="5 23">In the N-terminal section; belongs to the glycosyltransferase 51 family.</text>
</comment>
<comment type="catalytic activity">
    <reaction evidence="20">
        <text>Preferential cleavage: (Ac)2-L-Lys-D-Ala-|-D-Ala. Also transpeptidation of peptidyl-alanyl moieties that are N-acyl substituents of D-alanine.</text>
        <dbReference type="EC" id="3.4.16.4"/>
    </reaction>
</comment>
<dbReference type="GO" id="GO:0030288">
    <property type="term" value="C:outer membrane-bounded periplasmic space"/>
    <property type="evidence" value="ECO:0007669"/>
    <property type="project" value="TreeGrafter"/>
</dbReference>
<dbReference type="GO" id="GO:0008955">
    <property type="term" value="F:peptidoglycan glycosyltransferase activity"/>
    <property type="evidence" value="ECO:0007669"/>
    <property type="project" value="UniProtKB-UniRule"/>
</dbReference>
<comment type="caution">
    <text evidence="30">The sequence shown here is derived from an EMBL/GenBank/DDBJ whole genome shotgun (WGS) entry which is preliminary data.</text>
</comment>
<dbReference type="GO" id="GO:0046677">
    <property type="term" value="P:response to antibiotic"/>
    <property type="evidence" value="ECO:0007669"/>
    <property type="project" value="UniProtKB-UniRule"/>
</dbReference>
<dbReference type="Gene3D" id="3.40.710.10">
    <property type="entry name" value="DD-peptidase/beta-lactamase superfamily"/>
    <property type="match status" value="1"/>
</dbReference>
<evidence type="ECO:0000256" key="10">
    <source>
        <dbReference type="ARBA" id="ARBA00022676"/>
    </source>
</evidence>
<dbReference type="NCBIfam" id="TIGR02074">
    <property type="entry name" value="PBP_1a_fam"/>
    <property type="match status" value="1"/>
</dbReference>
<evidence type="ECO:0000256" key="21">
    <source>
        <dbReference type="ARBA" id="ARBA00049902"/>
    </source>
</evidence>
<keyword evidence="16" id="KW-0046">Antibiotic resistance</keyword>
<evidence type="ECO:0000256" key="26">
    <source>
        <dbReference type="SAM" id="Phobius"/>
    </source>
</evidence>
<keyword evidence="7" id="KW-1003">Cell membrane</keyword>
<evidence type="ECO:0000256" key="16">
    <source>
        <dbReference type="ARBA" id="ARBA00023251"/>
    </source>
</evidence>
<keyword evidence="31" id="KW-1185">Reference proteome</keyword>
<name>A0A844M053_9GAMM</name>
<dbReference type="Gene3D" id="3.30.2060.10">
    <property type="entry name" value="Penicillin-binding protein 1b domain"/>
    <property type="match status" value="1"/>
</dbReference>
<evidence type="ECO:0000256" key="17">
    <source>
        <dbReference type="ARBA" id="ARBA00023268"/>
    </source>
</evidence>
<evidence type="ECO:0000259" key="27">
    <source>
        <dbReference type="Pfam" id="PF00905"/>
    </source>
</evidence>
<dbReference type="Gene3D" id="1.10.3810.10">
    <property type="entry name" value="Biosynthetic peptidoglycan transglycosylase-like"/>
    <property type="match status" value="1"/>
</dbReference>
<feature type="compositionally biased region" description="Low complexity" evidence="25">
    <location>
        <begin position="843"/>
        <end position="858"/>
    </location>
</feature>
<keyword evidence="26" id="KW-0812">Transmembrane</keyword>
<feature type="active site" description="Proton donor; for transglycosylase activity" evidence="24">
    <location>
        <position position="240"/>
    </location>
</feature>
<proteinExistence type="inferred from homology"/>
<evidence type="ECO:0000256" key="5">
    <source>
        <dbReference type="ARBA" id="ARBA00007739"/>
    </source>
</evidence>
<dbReference type="InterPro" id="IPR001460">
    <property type="entry name" value="PCN-bd_Tpept"/>
</dbReference>
<dbReference type="GO" id="GO:0009274">
    <property type="term" value="C:peptidoglycan-based cell wall"/>
    <property type="evidence" value="ECO:0007669"/>
    <property type="project" value="UniProtKB-UniRule"/>
</dbReference>
<evidence type="ECO:0000256" key="11">
    <source>
        <dbReference type="ARBA" id="ARBA00022679"/>
    </source>
</evidence>
<feature type="domain" description="Bifunctional transglycosylase second" evidence="29">
    <location>
        <begin position="120"/>
        <end position="203"/>
    </location>
</feature>
<evidence type="ECO:0000256" key="24">
    <source>
        <dbReference type="PIRSR" id="PIRSR002799-1"/>
    </source>
</evidence>
<dbReference type="GO" id="GO:0006508">
    <property type="term" value="P:proteolysis"/>
    <property type="evidence" value="ECO:0007669"/>
    <property type="project" value="UniProtKB-KW"/>
</dbReference>
<keyword evidence="26" id="KW-1133">Transmembrane helix</keyword>
<evidence type="ECO:0000256" key="3">
    <source>
        <dbReference type="ARBA" id="ARBA00004752"/>
    </source>
</evidence>
<dbReference type="Pfam" id="PF14814">
    <property type="entry name" value="UB2H"/>
    <property type="match status" value="1"/>
</dbReference>
<organism evidence="30 31">
    <name type="scientific">Psychrobacter sanguinis</name>
    <dbReference type="NCBI Taxonomy" id="861445"/>
    <lineage>
        <taxon>Bacteria</taxon>
        <taxon>Pseudomonadati</taxon>
        <taxon>Pseudomonadota</taxon>
        <taxon>Gammaproteobacteria</taxon>
        <taxon>Moraxellales</taxon>
        <taxon>Moraxellaceae</taxon>
        <taxon>Psychrobacter</taxon>
    </lineage>
</organism>
<evidence type="ECO:0000259" key="28">
    <source>
        <dbReference type="Pfam" id="PF00912"/>
    </source>
</evidence>
<comment type="subcellular location">
    <subcellularLocation>
        <location evidence="2">Cell membrane</location>
    </subcellularLocation>
</comment>
<dbReference type="Pfam" id="PF00905">
    <property type="entry name" value="Transpeptidase"/>
    <property type="match status" value="1"/>
</dbReference>
<evidence type="ECO:0000256" key="6">
    <source>
        <dbReference type="ARBA" id="ARBA00018637"/>
    </source>
</evidence>
<dbReference type="InterPro" id="IPR012338">
    <property type="entry name" value="Beta-lactam/transpept-like"/>
</dbReference>
<dbReference type="InterPro" id="IPR001264">
    <property type="entry name" value="Glyco_trans_51"/>
</dbReference>
<dbReference type="PANTHER" id="PTHR32282:SF11">
    <property type="entry name" value="PENICILLIN-BINDING PROTEIN 1B"/>
    <property type="match status" value="1"/>
</dbReference>
<dbReference type="GO" id="GO:0009252">
    <property type="term" value="P:peptidoglycan biosynthetic process"/>
    <property type="evidence" value="ECO:0007669"/>
    <property type="project" value="UniProtKB-UniRule"/>
</dbReference>
<keyword evidence="13 23" id="KW-0133">Cell shape</keyword>
<dbReference type="InterPro" id="IPR036950">
    <property type="entry name" value="PBP_transglycosylase"/>
</dbReference>
<dbReference type="Pfam" id="PF00912">
    <property type="entry name" value="Transgly"/>
    <property type="match status" value="1"/>
</dbReference>
<evidence type="ECO:0000259" key="29">
    <source>
        <dbReference type="Pfam" id="PF14814"/>
    </source>
</evidence>
<evidence type="ECO:0000256" key="19">
    <source>
        <dbReference type="ARBA" id="ARBA00032454"/>
    </source>
</evidence>
<evidence type="ECO:0000256" key="14">
    <source>
        <dbReference type="ARBA" id="ARBA00022984"/>
    </source>
</evidence>
<keyword evidence="8" id="KW-0121">Carboxypeptidase</keyword>
<evidence type="ECO:0000256" key="4">
    <source>
        <dbReference type="ARBA" id="ARBA00007090"/>
    </source>
</evidence>
<gene>
    <name evidence="30" type="primary">mrcB</name>
    <name evidence="30" type="ORF">GB996_05020</name>
</gene>
<feature type="transmembrane region" description="Helical" evidence="26">
    <location>
        <begin position="71"/>
        <end position="92"/>
    </location>
</feature>
<evidence type="ECO:0000256" key="12">
    <source>
        <dbReference type="ARBA" id="ARBA00022801"/>
    </source>
</evidence>
<dbReference type="Proteomes" id="UP000442109">
    <property type="component" value="Unassembled WGS sequence"/>
</dbReference>
<reference evidence="30 31" key="1">
    <citation type="journal article" date="2019" name="PLoS ONE">
        <title>Pup mortality in New Zealand sea lions (Phocarctos hookeri) at Enderby Island, Auckland Islands, 2013-18.</title>
        <authorList>
            <person name="Michael S.A."/>
            <person name="Hayman D.T.S."/>
            <person name="Gray R."/>
            <person name="Zhang J."/>
            <person name="Rogers L."/>
            <person name="Roe W.D."/>
        </authorList>
    </citation>
    <scope>NUCLEOTIDE SEQUENCE [LARGE SCALE GENOMIC DNA]</scope>
    <source>
        <strain evidence="30 31">SM868</strain>
    </source>
</reference>
<dbReference type="NCBIfam" id="TIGR02071">
    <property type="entry name" value="PBP_1b"/>
    <property type="match status" value="1"/>
</dbReference>
<evidence type="ECO:0000256" key="22">
    <source>
        <dbReference type="NCBIfam" id="TIGR02071"/>
    </source>
</evidence>
<comment type="function">
    <text evidence="1 23">Cell wall formation. Synthesis of cross-linked peptidoglycan from the lipid intermediates. The enzyme has a penicillin-insensitive transglycosylase N-terminal domain (formation of linear glycan strands) and a penicillin-sensitive transpeptidase C-terminal domain (cross-linking of the peptide subunits).</text>
</comment>
<evidence type="ECO:0000256" key="20">
    <source>
        <dbReference type="ARBA" id="ARBA00034000"/>
    </source>
</evidence>
<dbReference type="PANTHER" id="PTHR32282">
    <property type="entry name" value="BINDING PROTEIN TRANSPEPTIDASE, PUTATIVE-RELATED"/>
    <property type="match status" value="1"/>
</dbReference>
<evidence type="ECO:0000313" key="31">
    <source>
        <dbReference type="Proteomes" id="UP000442109"/>
    </source>
</evidence>
<keyword evidence="9" id="KW-0645">Protease</keyword>
<evidence type="ECO:0000313" key="30">
    <source>
        <dbReference type="EMBL" id="MUG32154.1"/>
    </source>
</evidence>
<dbReference type="InterPro" id="IPR028166">
    <property type="entry name" value="UB2H"/>
</dbReference>
<dbReference type="InterPro" id="IPR011813">
    <property type="entry name" value="PBP_1b"/>
</dbReference>
<dbReference type="GO" id="GO:0009002">
    <property type="term" value="F:serine-type D-Ala-D-Ala carboxypeptidase activity"/>
    <property type="evidence" value="ECO:0007669"/>
    <property type="project" value="UniProtKB-EC"/>
</dbReference>
<evidence type="ECO:0000256" key="9">
    <source>
        <dbReference type="ARBA" id="ARBA00022670"/>
    </source>
</evidence>
<keyword evidence="12" id="KW-0378">Hydrolase</keyword>
<evidence type="ECO:0000256" key="25">
    <source>
        <dbReference type="SAM" id="MobiDB-lite"/>
    </source>
</evidence>
<evidence type="ECO:0000256" key="15">
    <source>
        <dbReference type="ARBA" id="ARBA00023136"/>
    </source>
</evidence>
<accession>A0A844M053</accession>
<dbReference type="InterPro" id="IPR023346">
    <property type="entry name" value="Lysozyme-like_dom_sf"/>
</dbReference>
<dbReference type="SUPFAM" id="SSF53955">
    <property type="entry name" value="Lysozyme-like"/>
    <property type="match status" value="1"/>
</dbReference>
<feature type="active site" description="Acyl-ester intermediate; for transpeptidase activity" evidence="24">
    <location>
        <position position="517"/>
    </location>
</feature>
<dbReference type="GO" id="GO:0071555">
    <property type="term" value="P:cell wall organization"/>
    <property type="evidence" value="ECO:0007669"/>
    <property type="project" value="UniProtKB-UniRule"/>
</dbReference>
<keyword evidence="14 23" id="KW-0573">Peptidoglycan synthesis</keyword>
<evidence type="ECO:0000256" key="23">
    <source>
        <dbReference type="PIRNR" id="PIRNR002799"/>
    </source>
</evidence>
<evidence type="ECO:0000256" key="2">
    <source>
        <dbReference type="ARBA" id="ARBA00004236"/>
    </source>
</evidence>
<comment type="pathway">
    <text evidence="3 23">Cell wall biogenesis; peptidoglycan biosynthesis.</text>
</comment>
<dbReference type="InterPro" id="IPR050396">
    <property type="entry name" value="Glycosyltr_51/Transpeptidase"/>
</dbReference>
<keyword evidence="18 23" id="KW-0961">Cell wall biogenesis/degradation</keyword>
<comment type="catalytic activity">
    <reaction evidence="21">
        <text>[GlcNAc-(1-&gt;4)-Mur2Ac(oyl-L-Ala-gamma-D-Glu-L-Lys-D-Ala-D-Ala)](n)-di-trans,octa-cis-undecaprenyl diphosphate + beta-D-GlcNAc-(1-&gt;4)-Mur2Ac(oyl-L-Ala-gamma-D-Glu-L-Lys-D-Ala-D-Ala)-di-trans,octa-cis-undecaprenyl diphosphate = [GlcNAc-(1-&gt;4)-Mur2Ac(oyl-L-Ala-gamma-D-Glu-L-Lys-D-Ala-D-Ala)](n+1)-di-trans,octa-cis-undecaprenyl diphosphate + di-trans,octa-cis-undecaprenyl diphosphate + H(+)</text>
        <dbReference type="Rhea" id="RHEA:23708"/>
        <dbReference type="Rhea" id="RHEA-COMP:9602"/>
        <dbReference type="Rhea" id="RHEA-COMP:9603"/>
        <dbReference type="ChEBI" id="CHEBI:15378"/>
        <dbReference type="ChEBI" id="CHEBI:58405"/>
        <dbReference type="ChEBI" id="CHEBI:60033"/>
        <dbReference type="ChEBI" id="CHEBI:78435"/>
        <dbReference type="EC" id="2.4.99.28"/>
    </reaction>
</comment>
<evidence type="ECO:0000256" key="13">
    <source>
        <dbReference type="ARBA" id="ARBA00022960"/>
    </source>
</evidence>
<dbReference type="GO" id="GO:0005886">
    <property type="term" value="C:plasma membrane"/>
    <property type="evidence" value="ECO:0007669"/>
    <property type="project" value="UniProtKB-SubCell"/>
</dbReference>
<dbReference type="FunFam" id="1.10.3810.10:FF:000001">
    <property type="entry name" value="Penicillin-binding protein 1A"/>
    <property type="match status" value="1"/>
</dbReference>
<dbReference type="EMBL" id="WFKQ01000003">
    <property type="protein sequence ID" value="MUG32154.1"/>
    <property type="molecule type" value="Genomic_DNA"/>
</dbReference>
<dbReference type="UniPathway" id="UPA00219"/>
<feature type="domain" description="Glycosyl transferase family 51" evidence="28">
    <location>
        <begin position="216"/>
        <end position="386"/>
    </location>
</feature>
<feature type="region of interest" description="Disordered" evidence="25">
    <location>
        <begin position="833"/>
        <end position="874"/>
    </location>
</feature>
<dbReference type="PIRSF" id="PIRSF002799">
    <property type="entry name" value="PBP_1b"/>
    <property type="match status" value="1"/>
</dbReference>
<dbReference type="GO" id="GO:0008360">
    <property type="term" value="P:regulation of cell shape"/>
    <property type="evidence" value="ECO:0007669"/>
    <property type="project" value="UniProtKB-UniRule"/>
</dbReference>
<dbReference type="SUPFAM" id="SSF56601">
    <property type="entry name" value="beta-lactamase/transpeptidase-like"/>
    <property type="match status" value="1"/>
</dbReference>
<keyword evidence="11 23" id="KW-0808">Transferase</keyword>
<evidence type="ECO:0000256" key="1">
    <source>
        <dbReference type="ARBA" id="ARBA00002624"/>
    </source>
</evidence>
<dbReference type="GO" id="GO:0008658">
    <property type="term" value="F:penicillin binding"/>
    <property type="evidence" value="ECO:0007669"/>
    <property type="project" value="UniProtKB-UniRule"/>
</dbReference>
<dbReference type="OrthoDB" id="9766909at2"/>
<evidence type="ECO:0000256" key="7">
    <source>
        <dbReference type="ARBA" id="ARBA00022475"/>
    </source>
</evidence>
<protein>
    <recommendedName>
        <fullName evidence="6 22">Penicillin-binding protein 1B</fullName>
        <shortName evidence="23">PBP-1b</shortName>
        <shortName evidence="23">PBP1b</shortName>
    </recommendedName>
    <alternativeName>
        <fullName evidence="19 23">Murein polymerase</fullName>
    </alternativeName>
</protein>
<keyword evidence="17" id="KW-0511">Multifunctional enzyme</keyword>
<keyword evidence="10 23" id="KW-0328">Glycosyltransferase</keyword>
<feature type="domain" description="Penicillin-binding protein transpeptidase" evidence="27">
    <location>
        <begin position="482"/>
        <end position="750"/>
    </location>
</feature>
<sequence length="881" mass="97774">MGIYRLLDGNYIEKKAVFSHYNRVFFYVGKTIVHHKPSRASSHFDQSSAQFSKSSFSDGKLPNPQQQRGSVIGFFLLIIIIVGMLMLAMYLIKQDRVITAKFEGKRWNLPAKVYSQPLELYQGAALTNKNLDAWLEMLNYKSSSNYNNTGTYNKSSGQYVIHTRGFQYSANDVDPEQVIKIKIQDSKVTSIQSTEPNDTGIVRIEPVTIGGIYPDNNEDRIVLPIDEIPQPLIDALIATEDRGFYEHKGVSLKGIGRALYNNLKGGSMQGGSTITQQLIKNFYLSSDRTFKRKANEAVMALLLEMHYSKDQILQTYLNEINLGQNGNRSINGFGLAAQFYFNKPLKELRIDQQAMLVGLAKGTSYYNPRRNPERALNRRNTVLANMLETGKIDQATYDDAIAQKLDVVPKPSVGKSRFPDFLDIVKRELHDNYHPDDLKNEGLRVFSTLDPIAQMSADAAVQKQLSGLRKSSSKTKGLQAALVSANPASGELIAAVGSGSEFTGFNRAIDAKRQVGSLLKPFIYMTALQSGKYNLASPVSDNPVTLTLPDNTTWTPKNYDGRDHGYVPLTTALAKSYNQAAVNTGIEFGVGPFVDQLHRLGIKEKIPTYPSLFLGSVELSPMDMLGMYQVMAAGGFRTPIISIRSVVDDRGQILQRSGLDTKRSVPPDVNYLTNYALQEVVRSGTASSLKSLGSDLNLAGKTGTTNDYRDSWFAGYSGNYVSVVWVGRDDNKPIGLSGGSGALPVWKDFMGRLRLTPVELVQPDSVEWLWLENGTGKLSHESCDNARYLPVLSRYLPEEASDCALAIYEQEQARQRQQWFNDQRKALLDQSRQLDSVQEGMPANTDSSANDDASAGNAPEQEGSEPANNGDTWYDKALQWF</sequence>
<comment type="similarity">
    <text evidence="4 23">In the C-terminal section; belongs to the transpeptidase family.</text>
</comment>